<name>A0A5B0H5H1_9BURK</name>
<evidence type="ECO:0000313" key="2">
    <source>
        <dbReference type="Proteomes" id="UP000325273"/>
    </source>
</evidence>
<reference evidence="1 2" key="1">
    <citation type="submission" date="2019-08" db="EMBL/GenBank/DDBJ databases">
        <title>Paraburkholderia sp. DCY113.</title>
        <authorList>
            <person name="Kang J."/>
        </authorList>
    </citation>
    <scope>NUCLEOTIDE SEQUENCE [LARGE SCALE GENOMIC DNA]</scope>
    <source>
        <strain evidence="1 2">DCY113</strain>
    </source>
</reference>
<gene>
    <name evidence="1" type="ORF">FVF58_19140</name>
</gene>
<dbReference type="AlphaFoldDB" id="A0A5B0H5H1"/>
<keyword evidence="2" id="KW-1185">Reference proteome</keyword>
<dbReference type="EMBL" id="VTUZ01000012">
    <property type="protein sequence ID" value="KAA1010467.1"/>
    <property type="molecule type" value="Genomic_DNA"/>
</dbReference>
<proteinExistence type="predicted"/>
<dbReference type="Proteomes" id="UP000325273">
    <property type="component" value="Unassembled WGS sequence"/>
</dbReference>
<sequence length="96" mass="10730">MRGGNLGERDGHGGLQLYRTVSSRLYRYCAGRRRYIREAAQGGDAARAQPDNGPAARTRFRRHRRLTHPHGPPIRQTVMLTAPAAPPAPQRVYRSA</sequence>
<protein>
    <submittedName>
        <fullName evidence="1">Uncharacterized protein</fullName>
    </submittedName>
</protein>
<comment type="caution">
    <text evidence="1">The sequence shown here is derived from an EMBL/GenBank/DDBJ whole genome shotgun (WGS) entry which is preliminary data.</text>
</comment>
<organism evidence="1 2">
    <name type="scientific">Paraburkholderia panacisoli</name>
    <dbReference type="NCBI Taxonomy" id="2603818"/>
    <lineage>
        <taxon>Bacteria</taxon>
        <taxon>Pseudomonadati</taxon>
        <taxon>Pseudomonadota</taxon>
        <taxon>Betaproteobacteria</taxon>
        <taxon>Burkholderiales</taxon>
        <taxon>Burkholderiaceae</taxon>
        <taxon>Paraburkholderia</taxon>
    </lineage>
</organism>
<evidence type="ECO:0000313" key="1">
    <source>
        <dbReference type="EMBL" id="KAA1010467.1"/>
    </source>
</evidence>
<accession>A0A5B0H5H1</accession>